<proteinExistence type="predicted"/>
<dbReference type="SUPFAM" id="SSF48613">
    <property type="entry name" value="Heme oxygenase-like"/>
    <property type="match status" value="1"/>
</dbReference>
<dbReference type="PATRIC" id="fig|1114963.3.peg.2364"/>
<dbReference type="InterPro" id="IPR016084">
    <property type="entry name" value="Haem_Oase-like_multi-hlx"/>
</dbReference>
<evidence type="ECO:0000313" key="1">
    <source>
        <dbReference type="EMBL" id="KMS54896.1"/>
    </source>
</evidence>
<protein>
    <submittedName>
        <fullName evidence="1">Heme oxygenase</fullName>
    </submittedName>
</protein>
<name>A0A0J7XSQ6_9SPHN</name>
<sequence>MHADPGPTVLPDMLSLLRDATGPSHERLDASFGSLTLSGRSDLARFLAAHAIGLAPLFPAFRGFVEERLGLECPDYPAMLRADLAALGIDVAALPVVDVPAEITGDDAAAGVAYVVCGSRLGLTMIRQRGYWGEAEGFRSAYMTDGRGHEAWKALVPTLRGGTFTPAQAEAARAAALAAFAVFTGAFAASVDVSAGQRTDG</sequence>
<keyword evidence="2" id="KW-1185">Reference proteome</keyword>
<dbReference type="AlphaFoldDB" id="A0A0J7XSQ6"/>
<organism evidence="1 2">
    <name type="scientific">Novosphingobium barchaimii LL02</name>
    <dbReference type="NCBI Taxonomy" id="1114963"/>
    <lineage>
        <taxon>Bacteria</taxon>
        <taxon>Pseudomonadati</taxon>
        <taxon>Pseudomonadota</taxon>
        <taxon>Alphaproteobacteria</taxon>
        <taxon>Sphingomonadales</taxon>
        <taxon>Sphingomonadaceae</taxon>
        <taxon>Novosphingobium</taxon>
    </lineage>
</organism>
<evidence type="ECO:0000313" key="2">
    <source>
        <dbReference type="Proteomes" id="UP000052268"/>
    </source>
</evidence>
<comment type="caution">
    <text evidence="1">The sequence shown here is derived from an EMBL/GenBank/DDBJ whole genome shotgun (WGS) entry which is preliminary data.</text>
</comment>
<reference evidence="1 2" key="1">
    <citation type="journal article" date="2015" name="G3 (Bethesda)">
        <title>Insights into Ongoing Evolution of the Hexachlorocyclohexane Catabolic Pathway from Comparative Genomics of Ten Sphingomonadaceae Strains.</title>
        <authorList>
            <person name="Pearce S.L."/>
            <person name="Oakeshott J.G."/>
            <person name="Pandey G."/>
        </authorList>
    </citation>
    <scope>NUCLEOTIDE SEQUENCE [LARGE SCALE GENOMIC DNA]</scope>
    <source>
        <strain evidence="1 2">LL02</strain>
    </source>
</reference>
<dbReference type="Gene3D" id="1.20.910.10">
    <property type="entry name" value="Heme oxygenase-like"/>
    <property type="match status" value="1"/>
</dbReference>
<dbReference type="EMBL" id="JACU01000005">
    <property type="protein sequence ID" value="KMS54896.1"/>
    <property type="molecule type" value="Genomic_DNA"/>
</dbReference>
<dbReference type="CDD" id="cd19166">
    <property type="entry name" value="HemeO-bac"/>
    <property type="match status" value="1"/>
</dbReference>
<accession>A0A0J7XSQ6</accession>
<dbReference type="Proteomes" id="UP000052268">
    <property type="component" value="Unassembled WGS sequence"/>
</dbReference>
<gene>
    <name evidence="1" type="ORF">V474_17650</name>
</gene>